<accession>A0A2S5B263</accession>
<sequence>MSSVYATDLVWGWAQRRLLDPTLSYGHFVVYRPTAHQVIPSLVRANDYLRNRINGALMRKNVPESAREPFLRPFYSWAIIDSNASAFVQIHTKRRVYSDFRYRRVTLIESSNNPSAAGEALAAARGTRQDSSNTSTETGMSVTVPFEAASFVFSALDRFATAKYRGGSLCAPSEEACKALDPVSFVPSVLNMNELSQADLDRLRAVHLRDCRARRIAALPSSGPPLPTLAGIPRADRNLLRKVIAASPYSIKARSYRVNAQVKQVTDGLQKLCPKAGEAITVWCDICNRAITVERKSAGRVVYHGQALRSGIGGVPCPKTFCLLFRHHFVPYDPAHPIPVAELRQQAEIMTVTLPFENTTIRVTGMLYGWYNSLSDHLEGDEAISLSLRSFAEEHDDHWILLLVQCKSKLHNMLYHLLGPSIFYGGQRTVASGGAVCLAHQHAALASWIAAKEGKAACEPAVSIPPALAVKLLPTATGRGGTATCDDEDPIFSTAVEAPDTLGDEDQDEDDAEH</sequence>
<feature type="compositionally biased region" description="Polar residues" evidence="1">
    <location>
        <begin position="129"/>
        <end position="138"/>
    </location>
</feature>
<name>A0A2S5B263_9BASI</name>
<comment type="caution">
    <text evidence="2">The sequence shown here is derived from an EMBL/GenBank/DDBJ whole genome shotgun (WGS) entry which is preliminary data.</text>
</comment>
<evidence type="ECO:0000313" key="3">
    <source>
        <dbReference type="Proteomes" id="UP000237144"/>
    </source>
</evidence>
<evidence type="ECO:0000313" key="2">
    <source>
        <dbReference type="EMBL" id="POY70846.1"/>
    </source>
</evidence>
<evidence type="ECO:0000256" key="1">
    <source>
        <dbReference type="SAM" id="MobiDB-lite"/>
    </source>
</evidence>
<protein>
    <submittedName>
        <fullName evidence="2">Uncharacterized protein</fullName>
    </submittedName>
</protein>
<dbReference type="AlphaFoldDB" id="A0A2S5B263"/>
<dbReference type="EMBL" id="PJQD01000097">
    <property type="protein sequence ID" value="POY70846.1"/>
    <property type="molecule type" value="Genomic_DNA"/>
</dbReference>
<reference evidence="2 3" key="1">
    <citation type="journal article" date="2018" name="Front. Microbiol.">
        <title>Prospects for Fungal Bioremediation of Acidic Radioactive Waste Sites: Characterization and Genome Sequence of Rhodotorula taiwanensis MD1149.</title>
        <authorList>
            <person name="Tkavc R."/>
            <person name="Matrosova V.Y."/>
            <person name="Grichenko O.E."/>
            <person name="Gostincar C."/>
            <person name="Volpe R.P."/>
            <person name="Klimenkova P."/>
            <person name="Gaidamakova E.K."/>
            <person name="Zhou C.E."/>
            <person name="Stewart B.J."/>
            <person name="Lyman M.G."/>
            <person name="Malfatti S.A."/>
            <person name="Rubinfeld B."/>
            <person name="Courtot M."/>
            <person name="Singh J."/>
            <person name="Dalgard C.L."/>
            <person name="Hamilton T."/>
            <person name="Frey K.G."/>
            <person name="Gunde-Cimerman N."/>
            <person name="Dugan L."/>
            <person name="Daly M.J."/>
        </authorList>
    </citation>
    <scope>NUCLEOTIDE SEQUENCE [LARGE SCALE GENOMIC DNA]</scope>
    <source>
        <strain evidence="2 3">MD1149</strain>
    </source>
</reference>
<organism evidence="2 3">
    <name type="scientific">Rhodotorula taiwanensis</name>
    <dbReference type="NCBI Taxonomy" id="741276"/>
    <lineage>
        <taxon>Eukaryota</taxon>
        <taxon>Fungi</taxon>
        <taxon>Dikarya</taxon>
        <taxon>Basidiomycota</taxon>
        <taxon>Pucciniomycotina</taxon>
        <taxon>Microbotryomycetes</taxon>
        <taxon>Sporidiobolales</taxon>
        <taxon>Sporidiobolaceae</taxon>
        <taxon>Rhodotorula</taxon>
    </lineage>
</organism>
<dbReference type="Proteomes" id="UP000237144">
    <property type="component" value="Unassembled WGS sequence"/>
</dbReference>
<gene>
    <name evidence="2" type="ORF">BMF94_6259</name>
</gene>
<keyword evidence="3" id="KW-1185">Reference proteome</keyword>
<feature type="compositionally biased region" description="Acidic residues" evidence="1">
    <location>
        <begin position="502"/>
        <end position="514"/>
    </location>
</feature>
<feature type="region of interest" description="Disordered" evidence="1">
    <location>
        <begin position="118"/>
        <end position="138"/>
    </location>
</feature>
<feature type="region of interest" description="Disordered" evidence="1">
    <location>
        <begin position="481"/>
        <end position="514"/>
    </location>
</feature>
<proteinExistence type="predicted"/>